<dbReference type="EMBL" id="AZHO01000015">
    <property type="protein sequence ID" value="KMT59622.1"/>
    <property type="molecule type" value="Genomic_DNA"/>
</dbReference>
<dbReference type="InterPro" id="IPR029068">
    <property type="entry name" value="Glyas_Bleomycin-R_OHBP_Dase"/>
</dbReference>
<dbReference type="InterPro" id="IPR049459">
    <property type="entry name" value="Bleomycin_resist_prot_dom"/>
</dbReference>
<comment type="caution">
    <text evidence="2">The sequence shown here is derived from an EMBL/GenBank/DDBJ whole genome shotgun (WGS) entry which is preliminary data.</text>
</comment>
<gene>
    <name evidence="2" type="ORF">X560_1306</name>
</gene>
<proteinExistence type="predicted"/>
<dbReference type="PATRIC" id="fig|1430899.3.peg.1504"/>
<dbReference type="AlphaFoldDB" id="A0A0J8GA58"/>
<sequence length="137" mass="15821">MNDWNKFKERGFVVKETGPVYYTEDMDATIAWFTKTLGWYCEIDERNEEGQGTYGCAFDLPREFESLHIAPFTGLHFLYGEPKGGTVAFMKVQGIEKLHAHVINSGWEKVNLNDTADFETKLCQIETIDGYILQFFE</sequence>
<dbReference type="Proteomes" id="UP000052258">
    <property type="component" value="Unassembled WGS sequence"/>
</dbReference>
<feature type="domain" description="VOC" evidence="1">
    <location>
        <begin position="15"/>
        <end position="137"/>
    </location>
</feature>
<dbReference type="InterPro" id="IPR037523">
    <property type="entry name" value="VOC_core"/>
</dbReference>
<dbReference type="Gene3D" id="3.30.720.110">
    <property type="match status" value="1"/>
</dbReference>
<organism evidence="2 3">
    <name type="scientific">Listeria fleischmannii 1991</name>
    <dbReference type="NCBI Taxonomy" id="1430899"/>
    <lineage>
        <taxon>Bacteria</taxon>
        <taxon>Bacillati</taxon>
        <taxon>Bacillota</taxon>
        <taxon>Bacilli</taxon>
        <taxon>Bacillales</taxon>
        <taxon>Listeriaceae</taxon>
        <taxon>Listeria</taxon>
    </lineage>
</organism>
<dbReference type="Gene3D" id="3.30.1900.10">
    <property type="entry name" value="glyoxalase-related enzyme like domain"/>
    <property type="match status" value="1"/>
</dbReference>
<name>A0A0J8GA58_9LIST</name>
<dbReference type="SUPFAM" id="SSF54593">
    <property type="entry name" value="Glyoxalase/Bleomycin resistance protein/Dihydroxybiphenyl dioxygenase"/>
    <property type="match status" value="1"/>
</dbReference>
<dbReference type="Pfam" id="PF21629">
    <property type="entry name" value="Bleomycin_resist_prot_dom"/>
    <property type="match status" value="1"/>
</dbReference>
<dbReference type="OrthoDB" id="1895186at2"/>
<evidence type="ECO:0000313" key="2">
    <source>
        <dbReference type="EMBL" id="KMT59622.1"/>
    </source>
</evidence>
<protein>
    <submittedName>
        <fullName evidence="2">AraC family transcriptional regulator</fullName>
    </submittedName>
</protein>
<evidence type="ECO:0000259" key="1">
    <source>
        <dbReference type="PROSITE" id="PS51819"/>
    </source>
</evidence>
<keyword evidence="3" id="KW-1185">Reference proteome</keyword>
<reference evidence="2 3" key="1">
    <citation type="journal article" date="2015" name="Genome Biol. Evol.">
        <title>Comparative Genomics of Listeria Sensu Lato: Genus-Wide Differences in Evolutionary Dynamics and the Progressive Gain of Complex, Potentially Pathogenicity-Related Traits through Lateral Gene Transfer.</title>
        <authorList>
            <person name="Chiara M."/>
            <person name="Caruso M."/>
            <person name="D'Erchia A.M."/>
            <person name="Manzari C."/>
            <person name="Fraccalvieri R."/>
            <person name="Goffredo E."/>
            <person name="Latorre L."/>
            <person name="Miccolupo A."/>
            <person name="Padalino I."/>
            <person name="Santagada G."/>
            <person name="Chiocco D."/>
            <person name="Pesole G."/>
            <person name="Horner D.S."/>
            <person name="Parisi A."/>
        </authorList>
    </citation>
    <scope>NUCLEOTIDE SEQUENCE [LARGE SCALE GENOMIC DNA]</scope>
    <source>
        <strain evidence="2 3">1991</strain>
    </source>
</reference>
<dbReference type="RefSeq" id="WP_007473272.1">
    <property type="nucleotide sequence ID" value="NZ_KQ130615.1"/>
</dbReference>
<accession>A0A0J8GA58</accession>
<dbReference type="PROSITE" id="PS51819">
    <property type="entry name" value="VOC"/>
    <property type="match status" value="1"/>
</dbReference>
<evidence type="ECO:0000313" key="3">
    <source>
        <dbReference type="Proteomes" id="UP000052258"/>
    </source>
</evidence>